<feature type="domain" description="DUF1559" evidence="1">
    <location>
        <begin position="37"/>
        <end position="295"/>
    </location>
</feature>
<organism evidence="2 3">
    <name type="scientific">Rosistilla ulvae</name>
    <dbReference type="NCBI Taxonomy" id="1930277"/>
    <lineage>
        <taxon>Bacteria</taxon>
        <taxon>Pseudomonadati</taxon>
        <taxon>Planctomycetota</taxon>
        <taxon>Planctomycetia</taxon>
        <taxon>Pirellulales</taxon>
        <taxon>Pirellulaceae</taxon>
        <taxon>Rosistilla</taxon>
    </lineage>
</organism>
<dbReference type="NCBIfam" id="TIGR04294">
    <property type="entry name" value="pre_pil_HX9DG"/>
    <property type="match status" value="1"/>
</dbReference>
<keyword evidence="3" id="KW-1185">Reference proteome</keyword>
<dbReference type="AlphaFoldDB" id="A0A517M1U6"/>
<dbReference type="InterPro" id="IPR011453">
    <property type="entry name" value="DUF1559"/>
</dbReference>
<protein>
    <submittedName>
        <fullName evidence="2">Type II secretion system protein G</fullName>
    </submittedName>
</protein>
<dbReference type="InterPro" id="IPR045584">
    <property type="entry name" value="Pilin-like"/>
</dbReference>
<gene>
    <name evidence="2" type="primary">xcpT_8</name>
    <name evidence="2" type="ORF">EC9_30490</name>
</gene>
<dbReference type="OrthoDB" id="255848at2"/>
<dbReference type="Gene3D" id="3.30.700.10">
    <property type="entry name" value="Glycoprotein, Type 4 Pilin"/>
    <property type="match status" value="1"/>
</dbReference>
<dbReference type="Pfam" id="PF07596">
    <property type="entry name" value="SBP_bac_10"/>
    <property type="match status" value="1"/>
</dbReference>
<dbReference type="InterPro" id="IPR012902">
    <property type="entry name" value="N_methyl_site"/>
</dbReference>
<dbReference type="NCBIfam" id="TIGR02532">
    <property type="entry name" value="IV_pilin_GFxxxE"/>
    <property type="match status" value="1"/>
</dbReference>
<dbReference type="KEGG" id="ruv:EC9_30490"/>
<accession>A0A517M1U6</accession>
<dbReference type="Proteomes" id="UP000319557">
    <property type="component" value="Chromosome"/>
</dbReference>
<sequence>MLSSKHARPRGGFTLVELLVVIAIIGILVALLLPAVQAARAAARRTQCKNNCKQIGLALHNYHDSFRQFPAGWISYQGEFEPGWGWAAAILPFAEQNNVYEQIDFRLPIEDSIHDAVRETVLSMYICPSDIAPDQFLIAEGSGGHVHSHSASVVAPTSYAMSSAIVESVDHDGPHLFTVSKSNYVGVFGSFEIHDNPYRGDGAFFADSRLRFRDFVDGTSSTMMVGERFGRLGSAIWHGVIPEAAEPEARVVGVTDHSPNSDHMHFEDFSSEHVTGAHFTLADGSVRMISDTIDLDVYRALSTRQGGEPIQNASF</sequence>
<dbReference type="PANTHER" id="PTHR30093">
    <property type="entry name" value="GENERAL SECRETION PATHWAY PROTEIN G"/>
    <property type="match status" value="1"/>
</dbReference>
<evidence type="ECO:0000313" key="3">
    <source>
        <dbReference type="Proteomes" id="UP000319557"/>
    </source>
</evidence>
<proteinExistence type="predicted"/>
<dbReference type="RefSeq" id="WP_145346350.1">
    <property type="nucleotide sequence ID" value="NZ_CP036261.1"/>
</dbReference>
<dbReference type="PANTHER" id="PTHR30093:SF2">
    <property type="entry name" value="TYPE II SECRETION SYSTEM PROTEIN H"/>
    <property type="match status" value="1"/>
</dbReference>
<evidence type="ECO:0000313" key="2">
    <source>
        <dbReference type="EMBL" id="QDS88854.1"/>
    </source>
</evidence>
<evidence type="ECO:0000259" key="1">
    <source>
        <dbReference type="Pfam" id="PF07596"/>
    </source>
</evidence>
<dbReference type="SUPFAM" id="SSF54523">
    <property type="entry name" value="Pili subunits"/>
    <property type="match status" value="1"/>
</dbReference>
<dbReference type="InterPro" id="IPR027558">
    <property type="entry name" value="Pre_pil_HX9DG_C"/>
</dbReference>
<dbReference type="PROSITE" id="PS00409">
    <property type="entry name" value="PROKAR_NTER_METHYL"/>
    <property type="match status" value="1"/>
</dbReference>
<dbReference type="Pfam" id="PF07963">
    <property type="entry name" value="N_methyl"/>
    <property type="match status" value="1"/>
</dbReference>
<reference evidence="2 3" key="1">
    <citation type="submission" date="2019-02" db="EMBL/GenBank/DDBJ databases">
        <title>Deep-cultivation of Planctomycetes and their phenomic and genomic characterization uncovers novel biology.</title>
        <authorList>
            <person name="Wiegand S."/>
            <person name="Jogler M."/>
            <person name="Boedeker C."/>
            <person name="Pinto D."/>
            <person name="Vollmers J."/>
            <person name="Rivas-Marin E."/>
            <person name="Kohn T."/>
            <person name="Peeters S.H."/>
            <person name="Heuer A."/>
            <person name="Rast P."/>
            <person name="Oberbeckmann S."/>
            <person name="Bunk B."/>
            <person name="Jeske O."/>
            <person name="Meyerdierks A."/>
            <person name="Storesund J.E."/>
            <person name="Kallscheuer N."/>
            <person name="Luecker S."/>
            <person name="Lage O.M."/>
            <person name="Pohl T."/>
            <person name="Merkel B.J."/>
            <person name="Hornburger P."/>
            <person name="Mueller R.-W."/>
            <person name="Bruemmer F."/>
            <person name="Labrenz M."/>
            <person name="Spormann A.M."/>
            <person name="Op den Camp H."/>
            <person name="Overmann J."/>
            <person name="Amann R."/>
            <person name="Jetten M.S.M."/>
            <person name="Mascher T."/>
            <person name="Medema M.H."/>
            <person name="Devos D.P."/>
            <person name="Kaster A.-K."/>
            <person name="Ovreas L."/>
            <person name="Rohde M."/>
            <person name="Galperin M.Y."/>
            <person name="Jogler C."/>
        </authorList>
    </citation>
    <scope>NUCLEOTIDE SEQUENCE [LARGE SCALE GENOMIC DNA]</scope>
    <source>
        <strain evidence="2 3">EC9</strain>
    </source>
</reference>
<name>A0A517M1U6_9BACT</name>
<dbReference type="EMBL" id="CP036261">
    <property type="protein sequence ID" value="QDS88854.1"/>
    <property type="molecule type" value="Genomic_DNA"/>
</dbReference>